<protein>
    <submittedName>
        <fullName evidence="1">Uncharacterized protein</fullName>
    </submittedName>
</protein>
<name>A0A1Y1WPM1_9FUNG</name>
<evidence type="ECO:0000313" key="1">
    <source>
        <dbReference type="EMBL" id="ORX75432.1"/>
    </source>
</evidence>
<sequence length="77" mass="9193">MILYSRAHFLAKIRNVSNSSIISLREKGVTDENVRDFEKEIQRIINQLKKKSCIDDDGRIEDEIAIRPSYFRRIYYL</sequence>
<proteinExistence type="predicted"/>
<evidence type="ECO:0000313" key="2">
    <source>
        <dbReference type="Proteomes" id="UP000193944"/>
    </source>
</evidence>
<reference evidence="1 2" key="2">
    <citation type="submission" date="2016-08" db="EMBL/GenBank/DDBJ databases">
        <title>Pervasive Adenine N6-methylation of Active Genes in Fungi.</title>
        <authorList>
            <consortium name="DOE Joint Genome Institute"/>
            <person name="Mondo S.J."/>
            <person name="Dannebaum R.O."/>
            <person name="Kuo R.C."/>
            <person name="Labutti K."/>
            <person name="Haridas S."/>
            <person name="Kuo A."/>
            <person name="Salamov A."/>
            <person name="Ahrendt S.R."/>
            <person name="Lipzen A."/>
            <person name="Sullivan W."/>
            <person name="Andreopoulos W.B."/>
            <person name="Clum A."/>
            <person name="Lindquist E."/>
            <person name="Daum C."/>
            <person name="Ramamoorthy G.K."/>
            <person name="Gryganskyi A."/>
            <person name="Culley D."/>
            <person name="Magnuson J.K."/>
            <person name="James T.Y."/>
            <person name="O'Malley M.A."/>
            <person name="Stajich J.E."/>
            <person name="Spatafora J.W."/>
            <person name="Visel A."/>
            <person name="Grigoriev I.V."/>
        </authorList>
    </citation>
    <scope>NUCLEOTIDE SEQUENCE [LARGE SCALE GENOMIC DNA]</scope>
    <source>
        <strain evidence="1 2">S4</strain>
    </source>
</reference>
<dbReference type="Proteomes" id="UP000193944">
    <property type="component" value="Unassembled WGS sequence"/>
</dbReference>
<comment type="caution">
    <text evidence="1">The sequence shown here is derived from an EMBL/GenBank/DDBJ whole genome shotgun (WGS) entry which is preliminary data.</text>
</comment>
<accession>A0A1Y1WPM1</accession>
<dbReference type="AlphaFoldDB" id="A0A1Y1WPM1"/>
<organism evidence="1 2">
    <name type="scientific">Anaeromyces robustus</name>
    <dbReference type="NCBI Taxonomy" id="1754192"/>
    <lineage>
        <taxon>Eukaryota</taxon>
        <taxon>Fungi</taxon>
        <taxon>Fungi incertae sedis</taxon>
        <taxon>Chytridiomycota</taxon>
        <taxon>Chytridiomycota incertae sedis</taxon>
        <taxon>Neocallimastigomycetes</taxon>
        <taxon>Neocallimastigales</taxon>
        <taxon>Neocallimastigaceae</taxon>
        <taxon>Anaeromyces</taxon>
    </lineage>
</organism>
<keyword evidence="2" id="KW-1185">Reference proteome</keyword>
<gene>
    <name evidence="1" type="ORF">BCR32DRAFT_285188</name>
</gene>
<dbReference type="EMBL" id="MCFG01000357">
    <property type="protein sequence ID" value="ORX75432.1"/>
    <property type="molecule type" value="Genomic_DNA"/>
</dbReference>
<reference evidence="1 2" key="1">
    <citation type="submission" date="2016-08" db="EMBL/GenBank/DDBJ databases">
        <title>A Parts List for Fungal Cellulosomes Revealed by Comparative Genomics.</title>
        <authorList>
            <consortium name="DOE Joint Genome Institute"/>
            <person name="Haitjema C.H."/>
            <person name="Gilmore S.P."/>
            <person name="Henske J.K."/>
            <person name="Solomon K.V."/>
            <person name="De Groot R."/>
            <person name="Kuo A."/>
            <person name="Mondo S.J."/>
            <person name="Salamov A.A."/>
            <person name="Labutti K."/>
            <person name="Zhao Z."/>
            <person name="Chiniquy J."/>
            <person name="Barry K."/>
            <person name="Brewer H.M."/>
            <person name="Purvine S.O."/>
            <person name="Wright A.T."/>
            <person name="Boxma B."/>
            <person name="Van Alen T."/>
            <person name="Hackstein J.H."/>
            <person name="Baker S.E."/>
            <person name="Grigoriev I.V."/>
            <person name="O'Malley M.A."/>
        </authorList>
    </citation>
    <scope>NUCLEOTIDE SEQUENCE [LARGE SCALE GENOMIC DNA]</scope>
    <source>
        <strain evidence="1 2">S4</strain>
    </source>
</reference>